<comment type="similarity">
    <text evidence="2">Belongs to the citrate synthase family.</text>
</comment>
<accession>A0A1N7DSE7</accession>
<dbReference type="GO" id="GO:0036440">
    <property type="term" value="F:citrate synthase activity"/>
    <property type="evidence" value="ECO:0007669"/>
    <property type="project" value="UniProtKB-EC"/>
</dbReference>
<evidence type="ECO:0000256" key="3">
    <source>
        <dbReference type="ARBA" id="ARBA00012972"/>
    </source>
</evidence>
<keyword evidence="4" id="KW-0808">Transferase</keyword>
<evidence type="ECO:0000313" key="7">
    <source>
        <dbReference type="Proteomes" id="UP000186218"/>
    </source>
</evidence>
<organism evidence="6 7">
    <name type="scientific">Williamsia sterculiae</name>
    <dbReference type="NCBI Taxonomy" id="1344003"/>
    <lineage>
        <taxon>Bacteria</taxon>
        <taxon>Bacillati</taxon>
        <taxon>Actinomycetota</taxon>
        <taxon>Actinomycetes</taxon>
        <taxon>Mycobacteriales</taxon>
        <taxon>Nocardiaceae</taxon>
        <taxon>Williamsia</taxon>
    </lineage>
</organism>
<evidence type="ECO:0000259" key="5">
    <source>
        <dbReference type="Pfam" id="PF12728"/>
    </source>
</evidence>
<dbReference type="Pfam" id="PF00285">
    <property type="entry name" value="Citrate_synt"/>
    <property type="match status" value="1"/>
</dbReference>
<evidence type="ECO:0000256" key="1">
    <source>
        <dbReference type="ARBA" id="ARBA00005163"/>
    </source>
</evidence>
<dbReference type="PANTHER" id="PTHR11739:SF4">
    <property type="entry name" value="CITRATE SYNTHASE, PEROXISOMAL"/>
    <property type="match status" value="1"/>
</dbReference>
<gene>
    <name evidence="6" type="ORF">SAMN05445060_0865</name>
</gene>
<evidence type="ECO:0000313" key="6">
    <source>
        <dbReference type="EMBL" id="SIR78698.1"/>
    </source>
</evidence>
<dbReference type="STRING" id="1344003.SAMN05445060_0865"/>
<reference evidence="6 7" key="1">
    <citation type="submission" date="2017-01" db="EMBL/GenBank/DDBJ databases">
        <authorList>
            <person name="Mah S.A."/>
            <person name="Swanson W.J."/>
            <person name="Moy G.W."/>
            <person name="Vacquier V.D."/>
        </authorList>
    </citation>
    <scope>NUCLEOTIDE SEQUENCE [LARGE SCALE GENOMIC DNA]</scope>
    <source>
        <strain evidence="6 7">CPCC 203464</strain>
    </source>
</reference>
<dbReference type="GO" id="GO:0005829">
    <property type="term" value="C:cytosol"/>
    <property type="evidence" value="ECO:0007669"/>
    <property type="project" value="TreeGrafter"/>
</dbReference>
<dbReference type="RefSeq" id="WP_076477388.1">
    <property type="nucleotide sequence ID" value="NZ_FTNT01000002.1"/>
</dbReference>
<evidence type="ECO:0000256" key="2">
    <source>
        <dbReference type="ARBA" id="ARBA00010566"/>
    </source>
</evidence>
<dbReference type="InterPro" id="IPR016143">
    <property type="entry name" value="Citrate_synth-like_sm_a-sub"/>
</dbReference>
<comment type="pathway">
    <text evidence="1">Carbohydrate metabolism; tricarboxylic acid cycle.</text>
</comment>
<evidence type="ECO:0000256" key="4">
    <source>
        <dbReference type="ARBA" id="ARBA00022679"/>
    </source>
</evidence>
<dbReference type="Gene3D" id="1.10.580.10">
    <property type="entry name" value="Citrate Synthase, domain 1"/>
    <property type="match status" value="1"/>
</dbReference>
<dbReference type="InterPro" id="IPR016142">
    <property type="entry name" value="Citrate_synth-like_lrg_a-sub"/>
</dbReference>
<protein>
    <recommendedName>
        <fullName evidence="3">citrate synthase (unknown stereospecificity)</fullName>
        <ecNumber evidence="3">2.3.3.16</ecNumber>
    </recommendedName>
</protein>
<dbReference type="Proteomes" id="UP000186218">
    <property type="component" value="Unassembled WGS sequence"/>
</dbReference>
<name>A0A1N7DSE7_9NOCA</name>
<dbReference type="Gene3D" id="1.10.230.10">
    <property type="entry name" value="Cytochrome P450-Terp, domain 2"/>
    <property type="match status" value="1"/>
</dbReference>
<dbReference type="UniPathway" id="UPA00223"/>
<dbReference type="InterPro" id="IPR036969">
    <property type="entry name" value="Citrate_synthase_sf"/>
</dbReference>
<sequence>MRRHTRRWPDAVHHDGRDYLTTAQTARVLGVRPATLYAYVSRGQLTSTRIAGVRGSVYALAEVDAFARRTVSRPPAGVVERIRTELTLLADDELYYRGERAVDLAWSRDFRQVAGLLWDRPWPTVDPTPVRVPAQWRGIDIIRTVGDHLGARDPHRHDITPDAVVGVAARVIETTVGSLPLIGVDSTRSDASVARRLWPRLSPMAPTPSRVALLNAALVLLADHDLSAGAVAARVAASSRGSAYAVISAGLGAFDGPLHGGATSLAQEFLSEVLRAPDPAAVIGRRDRLPGCGHIVYTARDPRAESLLSALATEGGRDDIPAAIDAIRAGAVDRGRGLVNSDLALAAVATRFRMVPDASTTIFALARIVGWVAHALEEYSQAPLRFRPEGVYVGKRPSGT</sequence>
<dbReference type="EC" id="2.3.3.16" evidence="3"/>
<dbReference type="PRINTS" id="PR00143">
    <property type="entry name" value="CITRTSNTHASE"/>
</dbReference>
<dbReference type="InterPro" id="IPR002020">
    <property type="entry name" value="Citrate_synthase"/>
</dbReference>
<dbReference type="PANTHER" id="PTHR11739">
    <property type="entry name" value="CITRATE SYNTHASE"/>
    <property type="match status" value="1"/>
</dbReference>
<dbReference type="GO" id="GO:0005975">
    <property type="term" value="P:carbohydrate metabolic process"/>
    <property type="evidence" value="ECO:0007669"/>
    <property type="project" value="TreeGrafter"/>
</dbReference>
<dbReference type="EMBL" id="FTNT01000002">
    <property type="protein sequence ID" value="SIR78698.1"/>
    <property type="molecule type" value="Genomic_DNA"/>
</dbReference>
<keyword evidence="7" id="KW-1185">Reference proteome</keyword>
<proteinExistence type="inferred from homology"/>
<dbReference type="OrthoDB" id="9800864at2"/>
<dbReference type="AlphaFoldDB" id="A0A1N7DSE7"/>
<feature type="domain" description="Helix-turn-helix" evidence="5">
    <location>
        <begin position="19"/>
        <end position="69"/>
    </location>
</feature>
<dbReference type="Pfam" id="PF12728">
    <property type="entry name" value="HTH_17"/>
    <property type="match status" value="1"/>
</dbReference>
<dbReference type="InterPro" id="IPR041657">
    <property type="entry name" value="HTH_17"/>
</dbReference>
<dbReference type="GO" id="GO:0006099">
    <property type="term" value="P:tricarboxylic acid cycle"/>
    <property type="evidence" value="ECO:0007669"/>
    <property type="project" value="UniProtKB-UniPathway"/>
</dbReference>
<dbReference type="SUPFAM" id="SSF48256">
    <property type="entry name" value="Citrate synthase"/>
    <property type="match status" value="1"/>
</dbReference>